<dbReference type="InterPro" id="IPR037171">
    <property type="entry name" value="NagB/RpiA_transferase-like"/>
</dbReference>
<evidence type="ECO:0000256" key="3">
    <source>
        <dbReference type="ARBA" id="ARBA00023125"/>
    </source>
</evidence>
<name>A0ABW0HDY1_9HYPH</name>
<dbReference type="PANTHER" id="PTHR34294:SF1">
    <property type="entry name" value="TRANSCRIPTIONAL REGULATOR LSRR"/>
    <property type="match status" value="1"/>
</dbReference>
<feature type="domain" description="Sugar-binding" evidence="5">
    <location>
        <begin position="64"/>
        <end position="316"/>
    </location>
</feature>
<accession>A0ABW0HDY1</accession>
<comment type="similarity">
    <text evidence="1">Belongs to the SorC transcriptional regulatory family.</text>
</comment>
<dbReference type="EMBL" id="JBHSLV010000047">
    <property type="protein sequence ID" value="MFC5395437.1"/>
    <property type="molecule type" value="Genomic_DNA"/>
</dbReference>
<evidence type="ECO:0000256" key="2">
    <source>
        <dbReference type="ARBA" id="ARBA00023015"/>
    </source>
</evidence>
<comment type="caution">
    <text evidence="7">The sequence shown here is derived from an EMBL/GenBank/DDBJ whole genome shotgun (WGS) entry which is preliminary data.</text>
</comment>
<dbReference type="Gene3D" id="3.40.50.1360">
    <property type="match status" value="1"/>
</dbReference>
<evidence type="ECO:0000259" key="5">
    <source>
        <dbReference type="Pfam" id="PF04198"/>
    </source>
</evidence>
<dbReference type="InterPro" id="IPR036388">
    <property type="entry name" value="WH-like_DNA-bd_sf"/>
</dbReference>
<dbReference type="Proteomes" id="UP001596104">
    <property type="component" value="Unassembled WGS sequence"/>
</dbReference>
<dbReference type="InterPro" id="IPR000835">
    <property type="entry name" value="HTH_MarR-typ"/>
</dbReference>
<dbReference type="RefSeq" id="WP_377011384.1">
    <property type="nucleotide sequence ID" value="NZ_JBHSLV010000047.1"/>
</dbReference>
<keyword evidence="3" id="KW-0238">DNA-binding</keyword>
<keyword evidence="8" id="KW-1185">Reference proteome</keyword>
<evidence type="ECO:0000256" key="4">
    <source>
        <dbReference type="ARBA" id="ARBA00023163"/>
    </source>
</evidence>
<feature type="domain" description="HTH marR-type" evidence="6">
    <location>
        <begin position="21"/>
        <end position="57"/>
    </location>
</feature>
<sequence length="327" mass="34822">MASHSNDDFERLRKIHRVLVMHYVEGLSQAEIAKRTGLSHPTVNRLVKEGHERGYVQISVRSPLQSLFALEEQLSAAGALKEAIVTPTVSDQEEVNLTTVGRAAAEFLLSNLRDGDTICVSGGRGVDAVIQALAPNRAYDVTVVPATGGIQGEYFTDVNHLAAQLAHKLQGKAFQIHAPVFAASREERDVLLSLQSVREVLARARDAAIAVTGIGSVLADRSTYLSLRATGSGAESELARLDAAGELVAHLLDRRGRLCDYPLNERVIGLTLDELKAIPLAIGVCAGARKAAPAASVLRGGFLDVLATDEATGNAITDVLKDETHGN</sequence>
<dbReference type="Pfam" id="PF04198">
    <property type="entry name" value="Sugar-bind"/>
    <property type="match status" value="1"/>
</dbReference>
<reference evidence="8" key="1">
    <citation type="journal article" date="2019" name="Int. J. Syst. Evol. Microbiol.">
        <title>The Global Catalogue of Microorganisms (GCM) 10K type strain sequencing project: providing services to taxonomists for standard genome sequencing and annotation.</title>
        <authorList>
            <consortium name="The Broad Institute Genomics Platform"/>
            <consortium name="The Broad Institute Genome Sequencing Center for Infectious Disease"/>
            <person name="Wu L."/>
            <person name="Ma J."/>
        </authorList>
    </citation>
    <scope>NUCLEOTIDE SEQUENCE [LARGE SCALE GENOMIC DNA]</scope>
    <source>
        <strain evidence="8">CGMCC 1.16326</strain>
    </source>
</reference>
<dbReference type="SUPFAM" id="SSF88659">
    <property type="entry name" value="Sigma3 and sigma4 domains of RNA polymerase sigma factors"/>
    <property type="match status" value="1"/>
</dbReference>
<keyword evidence="2" id="KW-0805">Transcription regulation</keyword>
<dbReference type="InterPro" id="IPR051054">
    <property type="entry name" value="SorC_transcr_regulators"/>
</dbReference>
<dbReference type="InterPro" id="IPR013324">
    <property type="entry name" value="RNA_pol_sigma_r3/r4-like"/>
</dbReference>
<gene>
    <name evidence="7" type="ORF">ACFPPC_22665</name>
</gene>
<evidence type="ECO:0000313" key="7">
    <source>
        <dbReference type="EMBL" id="MFC5395437.1"/>
    </source>
</evidence>
<proteinExistence type="inferred from homology"/>
<dbReference type="Pfam" id="PF12802">
    <property type="entry name" value="MarR_2"/>
    <property type="match status" value="1"/>
</dbReference>
<evidence type="ECO:0000256" key="1">
    <source>
        <dbReference type="ARBA" id="ARBA00010466"/>
    </source>
</evidence>
<protein>
    <submittedName>
        <fullName evidence="7">Sugar-binding transcriptional regulator</fullName>
    </submittedName>
</protein>
<dbReference type="InterPro" id="IPR007324">
    <property type="entry name" value="Sugar-bd_dom_put"/>
</dbReference>
<dbReference type="SUPFAM" id="SSF100950">
    <property type="entry name" value="NagB/RpiA/CoA transferase-like"/>
    <property type="match status" value="1"/>
</dbReference>
<organism evidence="7 8">
    <name type="scientific">Bosea vestrisii</name>
    <dbReference type="NCBI Taxonomy" id="151416"/>
    <lineage>
        <taxon>Bacteria</taxon>
        <taxon>Pseudomonadati</taxon>
        <taxon>Pseudomonadota</taxon>
        <taxon>Alphaproteobacteria</taxon>
        <taxon>Hyphomicrobiales</taxon>
        <taxon>Boseaceae</taxon>
        <taxon>Bosea</taxon>
    </lineage>
</organism>
<dbReference type="PANTHER" id="PTHR34294">
    <property type="entry name" value="TRANSCRIPTIONAL REGULATOR-RELATED"/>
    <property type="match status" value="1"/>
</dbReference>
<dbReference type="Gene3D" id="1.10.10.10">
    <property type="entry name" value="Winged helix-like DNA-binding domain superfamily/Winged helix DNA-binding domain"/>
    <property type="match status" value="1"/>
</dbReference>
<evidence type="ECO:0000313" key="8">
    <source>
        <dbReference type="Proteomes" id="UP001596104"/>
    </source>
</evidence>
<keyword evidence="4" id="KW-0804">Transcription</keyword>
<evidence type="ECO:0000259" key="6">
    <source>
        <dbReference type="Pfam" id="PF12802"/>
    </source>
</evidence>